<evidence type="ECO:0008006" key="3">
    <source>
        <dbReference type="Google" id="ProtNLM"/>
    </source>
</evidence>
<proteinExistence type="predicted"/>
<dbReference type="Proteomes" id="UP001501563">
    <property type="component" value="Unassembled WGS sequence"/>
</dbReference>
<name>A0ABP7K551_9ACTN</name>
<comment type="caution">
    <text evidence="1">The sequence shown here is derived from an EMBL/GenBank/DDBJ whole genome shotgun (WGS) entry which is preliminary data.</text>
</comment>
<dbReference type="EMBL" id="BAAAZA010000008">
    <property type="protein sequence ID" value="GAA3865769.1"/>
    <property type="molecule type" value="Genomic_DNA"/>
</dbReference>
<keyword evidence="2" id="KW-1185">Reference proteome</keyword>
<accession>A0ABP7K551</accession>
<evidence type="ECO:0000313" key="1">
    <source>
        <dbReference type="EMBL" id="GAA3865769.1"/>
    </source>
</evidence>
<gene>
    <name evidence="1" type="ORF">GCM10022207_32750</name>
</gene>
<dbReference type="RefSeq" id="WP_345548949.1">
    <property type="nucleotide sequence ID" value="NZ_BAAAZA010000008.1"/>
</dbReference>
<sequence>MDLLGQLITILAVLVGALSTHWANHRMERTKLRQMLLTRWDEKKLETYSEYVTYVRASIHAAVLLYETTEGLRDEPRDVRDLRLNLTDLGITQSSAFERVMLLAEDSVVVAAHGVQEAVAAVVWQARGVVDGTLEDWRKRNADAFAAINRFHQEVRNDLGVSGNFASEVHTARGLLLPGTRTGAADDS</sequence>
<protein>
    <recommendedName>
        <fullName evidence="3">Secreted protein</fullName>
    </recommendedName>
</protein>
<organism evidence="1 2">
    <name type="scientific">Streptomyces lannensis</name>
    <dbReference type="NCBI Taxonomy" id="766498"/>
    <lineage>
        <taxon>Bacteria</taxon>
        <taxon>Bacillati</taxon>
        <taxon>Actinomycetota</taxon>
        <taxon>Actinomycetes</taxon>
        <taxon>Kitasatosporales</taxon>
        <taxon>Streptomycetaceae</taxon>
        <taxon>Streptomyces</taxon>
    </lineage>
</organism>
<evidence type="ECO:0000313" key="2">
    <source>
        <dbReference type="Proteomes" id="UP001501563"/>
    </source>
</evidence>
<reference evidence="2" key="1">
    <citation type="journal article" date="2019" name="Int. J. Syst. Evol. Microbiol.">
        <title>The Global Catalogue of Microorganisms (GCM) 10K type strain sequencing project: providing services to taxonomists for standard genome sequencing and annotation.</title>
        <authorList>
            <consortium name="The Broad Institute Genomics Platform"/>
            <consortium name="The Broad Institute Genome Sequencing Center for Infectious Disease"/>
            <person name="Wu L."/>
            <person name="Ma J."/>
        </authorList>
    </citation>
    <scope>NUCLEOTIDE SEQUENCE [LARGE SCALE GENOMIC DNA]</scope>
    <source>
        <strain evidence="2">JCM 16578</strain>
    </source>
</reference>